<keyword evidence="1" id="KW-0812">Transmembrane</keyword>
<evidence type="ECO:0000313" key="2">
    <source>
        <dbReference type="EMBL" id="APW38564.1"/>
    </source>
</evidence>
<dbReference type="RefSeq" id="WP_076200443.1">
    <property type="nucleotide sequence ID" value="NZ_CP019236.1"/>
</dbReference>
<dbReference type="Proteomes" id="UP000186609">
    <property type="component" value="Chromosome"/>
</dbReference>
<protein>
    <recommendedName>
        <fullName evidence="4">Phage holin family protein</fullName>
    </recommendedName>
</protein>
<evidence type="ECO:0008006" key="4">
    <source>
        <dbReference type="Google" id="ProtNLM"/>
    </source>
</evidence>
<keyword evidence="1" id="KW-0472">Membrane</keyword>
<dbReference type="OrthoDB" id="9154735at2"/>
<dbReference type="KEGG" id="rhy:RD110_16275"/>
<keyword evidence="3" id="KW-1185">Reference proteome</keyword>
<reference evidence="2 3" key="1">
    <citation type="submission" date="2017-01" db="EMBL/GenBank/DDBJ databases">
        <authorList>
            <person name="Mah S.A."/>
            <person name="Swanson W.J."/>
            <person name="Moy G.W."/>
            <person name="Vacquier V.D."/>
        </authorList>
    </citation>
    <scope>NUCLEOTIDE SEQUENCE [LARGE SCALE GENOMIC DNA]</scope>
    <source>
        <strain evidence="2 3">DCY110</strain>
    </source>
</reference>
<gene>
    <name evidence="2" type="ORF">RD110_16275</name>
</gene>
<dbReference type="AlphaFoldDB" id="A0A1P8JXS2"/>
<evidence type="ECO:0000256" key="1">
    <source>
        <dbReference type="SAM" id="Phobius"/>
    </source>
</evidence>
<keyword evidence="1" id="KW-1133">Transmembrane helix</keyword>
<name>A0A1P8JXS2_9BURK</name>
<evidence type="ECO:0000313" key="3">
    <source>
        <dbReference type="Proteomes" id="UP000186609"/>
    </source>
</evidence>
<feature type="transmembrane region" description="Helical" evidence="1">
    <location>
        <begin position="42"/>
        <end position="68"/>
    </location>
</feature>
<organism evidence="2 3">
    <name type="scientific">Rhodoferax koreensis</name>
    <dbReference type="NCBI Taxonomy" id="1842727"/>
    <lineage>
        <taxon>Bacteria</taxon>
        <taxon>Pseudomonadati</taxon>
        <taxon>Pseudomonadota</taxon>
        <taxon>Betaproteobacteria</taxon>
        <taxon>Burkholderiales</taxon>
        <taxon>Comamonadaceae</taxon>
        <taxon>Rhodoferax</taxon>
    </lineage>
</organism>
<dbReference type="STRING" id="1842727.RD110_16275"/>
<accession>A0A1P8JXS2</accession>
<dbReference type="EMBL" id="CP019236">
    <property type="protein sequence ID" value="APW38564.1"/>
    <property type="molecule type" value="Genomic_DNA"/>
</dbReference>
<feature type="transmembrane region" description="Helical" evidence="1">
    <location>
        <begin position="74"/>
        <end position="94"/>
    </location>
</feature>
<sequence>MLHPIFSTLVTRPDLIVDHLSGYTALLGEETKSVGTELVVKAMAWVMMGLMLMLCLTLAGTAVMLGVMHGHFHWALAAVPGVALLLALVAFVLARKPLSGGHYAEFKSQIESDVATLRAAGGHHGR</sequence>
<proteinExistence type="predicted"/>